<accession>A0A1Y5FGT3</accession>
<dbReference type="AlphaFoldDB" id="A0A1Y5FGT3"/>
<feature type="region of interest" description="Disordered" evidence="1">
    <location>
        <begin position="63"/>
        <end position="130"/>
    </location>
</feature>
<feature type="region of interest" description="Disordered" evidence="1">
    <location>
        <begin position="159"/>
        <end position="188"/>
    </location>
</feature>
<comment type="caution">
    <text evidence="2">The sequence shown here is derived from an EMBL/GenBank/DDBJ whole genome shotgun (WGS) entry which is preliminary data.</text>
</comment>
<feature type="compositionally biased region" description="Low complexity" evidence="1">
    <location>
        <begin position="89"/>
        <end position="109"/>
    </location>
</feature>
<feature type="compositionally biased region" description="Basic and acidic residues" evidence="1">
    <location>
        <begin position="159"/>
        <end position="169"/>
    </location>
</feature>
<sequence>MLSEIPKMILKTVALSAVGVALYYLIPKIPTADKKVETKESVALQEKKEADFQRKLKIARSPSSLLNDISEREEDEKIESADFQESPQSASSSFVGGARSSSKKANSSREQSDPASKESRQKKIAQEELTKEKEKIDLEKKDKEEVKVVECATNCTDDDARTTSDKLVETSETPEDDSPSPVAPAAIPPSIKPIITADIGSGNFSVNPTVALSSDIGGAIYYCLSSGACCDPDPGTTGTTYSTAIPVGAIDGNFCLSYYGESSLGVDGDKDNQNYLVSSTFPNMNSTVDVQYIQTTEVATVNMASTEYLNANYDYGLYDLDTYNPNALNCLQVETNYPHATNGVDFDGNATPDFYDLGVTAGPLTTALTSSIMTYGNIGNFFVSILGNRNPATHLYSCATHKVVLKDFDYFNSSTSSTAKAPVAAGVAEFSGSFGSYGIFRGPATTAPIGDFSVKSGRSRHLDVDHVLESTAAEIMH</sequence>
<feature type="compositionally biased region" description="Basic and acidic residues" evidence="1">
    <location>
        <begin position="110"/>
        <end position="130"/>
    </location>
</feature>
<proteinExistence type="predicted"/>
<evidence type="ECO:0000313" key="3">
    <source>
        <dbReference type="Proteomes" id="UP000196531"/>
    </source>
</evidence>
<organism evidence="2 3">
    <name type="scientific">Halobacteriovorax marinus</name>
    <dbReference type="NCBI Taxonomy" id="97084"/>
    <lineage>
        <taxon>Bacteria</taxon>
        <taxon>Pseudomonadati</taxon>
        <taxon>Bdellovibrionota</taxon>
        <taxon>Bacteriovoracia</taxon>
        <taxon>Bacteriovoracales</taxon>
        <taxon>Halobacteriovoraceae</taxon>
        <taxon>Halobacteriovorax</taxon>
    </lineage>
</organism>
<name>A0A1Y5FGT3_9BACT</name>
<dbReference type="EMBL" id="MAAO01000002">
    <property type="protein sequence ID" value="OUR99976.1"/>
    <property type="molecule type" value="Genomic_DNA"/>
</dbReference>
<dbReference type="Proteomes" id="UP000196531">
    <property type="component" value="Unassembled WGS sequence"/>
</dbReference>
<evidence type="ECO:0000256" key="1">
    <source>
        <dbReference type="SAM" id="MobiDB-lite"/>
    </source>
</evidence>
<protein>
    <submittedName>
        <fullName evidence="2">Uncharacterized protein</fullName>
    </submittedName>
</protein>
<evidence type="ECO:0000313" key="2">
    <source>
        <dbReference type="EMBL" id="OUR99976.1"/>
    </source>
</evidence>
<reference evidence="3" key="1">
    <citation type="journal article" date="2017" name="Proc. Natl. Acad. Sci. U.S.A.">
        <title>Simulation of Deepwater Horizon oil plume reveals substrate specialization within a complex community of hydrocarbon-degraders.</title>
        <authorList>
            <person name="Hu P."/>
            <person name="Dubinsky E.A."/>
            <person name="Probst A.J."/>
            <person name="Wang J."/>
            <person name="Sieber C.M.K."/>
            <person name="Tom L.M."/>
            <person name="Gardinali P."/>
            <person name="Banfield J.F."/>
            <person name="Atlas R.M."/>
            <person name="Andersen G.L."/>
        </authorList>
    </citation>
    <scope>NUCLEOTIDE SEQUENCE [LARGE SCALE GENOMIC DNA]</scope>
</reference>
<gene>
    <name evidence="2" type="ORF">A9Q84_02790</name>
</gene>